<reference evidence="2" key="1">
    <citation type="submission" date="2023-10" db="EMBL/GenBank/DDBJ databases">
        <authorList>
            <person name="Chen Y."/>
            <person name="Shah S."/>
            <person name="Dougan E. K."/>
            <person name="Thang M."/>
            <person name="Chan C."/>
        </authorList>
    </citation>
    <scope>NUCLEOTIDE SEQUENCE [LARGE SCALE GENOMIC DNA]</scope>
</reference>
<sequence length="105" mass="11779">MLMAWEARLSLSVVATLRRWVTPATAQATTSGPVGSVLARRFKEWRRVVHESTQEVFADAAIRGQPSCLEVCMEMCRHGGAPETCFQDWRNESGTNRKDSVCHEV</sequence>
<evidence type="ECO:0008006" key="4">
    <source>
        <dbReference type="Google" id="ProtNLM"/>
    </source>
</evidence>
<accession>A0ABN9TQB3</accession>
<dbReference type="Proteomes" id="UP001189429">
    <property type="component" value="Unassembled WGS sequence"/>
</dbReference>
<keyword evidence="1" id="KW-0732">Signal</keyword>
<evidence type="ECO:0000256" key="1">
    <source>
        <dbReference type="SAM" id="SignalP"/>
    </source>
</evidence>
<organism evidence="2 3">
    <name type="scientific">Prorocentrum cordatum</name>
    <dbReference type="NCBI Taxonomy" id="2364126"/>
    <lineage>
        <taxon>Eukaryota</taxon>
        <taxon>Sar</taxon>
        <taxon>Alveolata</taxon>
        <taxon>Dinophyceae</taxon>
        <taxon>Prorocentrales</taxon>
        <taxon>Prorocentraceae</taxon>
        <taxon>Prorocentrum</taxon>
    </lineage>
</organism>
<name>A0ABN9TQB3_9DINO</name>
<proteinExistence type="predicted"/>
<evidence type="ECO:0000313" key="2">
    <source>
        <dbReference type="EMBL" id="CAK0848116.1"/>
    </source>
</evidence>
<comment type="caution">
    <text evidence="2">The sequence shown here is derived from an EMBL/GenBank/DDBJ whole genome shotgun (WGS) entry which is preliminary data.</text>
</comment>
<protein>
    <recommendedName>
        <fullName evidence="4">Secreted protein</fullName>
    </recommendedName>
</protein>
<feature type="chain" id="PRO_5046650157" description="Secreted protein" evidence="1">
    <location>
        <begin position="27"/>
        <end position="105"/>
    </location>
</feature>
<feature type="signal peptide" evidence="1">
    <location>
        <begin position="1"/>
        <end position="26"/>
    </location>
</feature>
<evidence type="ECO:0000313" key="3">
    <source>
        <dbReference type="Proteomes" id="UP001189429"/>
    </source>
</evidence>
<gene>
    <name evidence="2" type="ORF">PCOR1329_LOCUS41140</name>
</gene>
<keyword evidence="3" id="KW-1185">Reference proteome</keyword>
<dbReference type="EMBL" id="CAUYUJ010014950">
    <property type="protein sequence ID" value="CAK0848116.1"/>
    <property type="molecule type" value="Genomic_DNA"/>
</dbReference>